<evidence type="ECO:0000256" key="1">
    <source>
        <dbReference type="SAM" id="MobiDB-lite"/>
    </source>
</evidence>
<evidence type="ECO:0000313" key="2">
    <source>
        <dbReference type="EMBL" id="TKK91428.1"/>
    </source>
</evidence>
<dbReference type="AlphaFoldDB" id="A0A4U3MP44"/>
<evidence type="ECO:0000313" key="3">
    <source>
        <dbReference type="Proteomes" id="UP000308705"/>
    </source>
</evidence>
<reference evidence="2 3" key="1">
    <citation type="submission" date="2019-04" db="EMBL/GenBank/DDBJ databases">
        <title>Herbidospora sp. NEAU-GS14.nov., a novel actinomycete isolated from soil.</title>
        <authorList>
            <person name="Han L."/>
        </authorList>
    </citation>
    <scope>NUCLEOTIDE SEQUENCE [LARGE SCALE GENOMIC DNA]</scope>
    <source>
        <strain evidence="2 3">NEAU-GS14</strain>
    </source>
</reference>
<feature type="region of interest" description="Disordered" evidence="1">
    <location>
        <begin position="463"/>
        <end position="484"/>
    </location>
</feature>
<organism evidence="2 3">
    <name type="scientific">Herbidospora galbida</name>
    <dbReference type="NCBI Taxonomy" id="2575442"/>
    <lineage>
        <taxon>Bacteria</taxon>
        <taxon>Bacillati</taxon>
        <taxon>Actinomycetota</taxon>
        <taxon>Actinomycetes</taxon>
        <taxon>Streptosporangiales</taxon>
        <taxon>Streptosporangiaceae</taxon>
        <taxon>Herbidospora</taxon>
    </lineage>
</organism>
<dbReference type="OrthoDB" id="3964962at2"/>
<dbReference type="EMBL" id="SZQA01000001">
    <property type="protein sequence ID" value="TKK91428.1"/>
    <property type="molecule type" value="Genomic_DNA"/>
</dbReference>
<comment type="caution">
    <text evidence="2">The sequence shown here is derived from an EMBL/GenBank/DDBJ whole genome shotgun (WGS) entry which is preliminary data.</text>
</comment>
<accession>A0A4U3MP44</accession>
<proteinExistence type="predicted"/>
<keyword evidence="3" id="KW-1185">Reference proteome</keyword>
<dbReference type="RefSeq" id="WP_137245116.1">
    <property type="nucleotide sequence ID" value="NZ_SZQA01000001.1"/>
</dbReference>
<protein>
    <submittedName>
        <fullName evidence="2">Uncharacterized protein</fullName>
    </submittedName>
</protein>
<gene>
    <name evidence="2" type="ORF">FDA94_01165</name>
</gene>
<sequence length="1077" mass="116274">MMVDPRPIRTRADLRTALERLFHADGRSYLKLATAAGIGNSTLHSTVNGDTFPRWDTLAAVLTECGVRAHQMAGWKQAHARARADQSGRPLREVDDRLALQVHRPIQVDTFDGRSSPALPTYVRRAHDEHLGELVDQERPPPGWPLGEVTDPFEHQLEIHRAIQATTGAHAASGELPPLPAYVPRVHDRVLGEVVARAAAGTSQIAVLVGGSSTGKTRACWEALHLLRAQPPDRRWRLWHPIDPTRSDAALADLARIGPYTVVWLNEAQFYLADPTLGERVAAGLRELLRDPSRAPVLLLATLWPKYWDALTTHADPDAHAHARVLLNGRKISVAEQFTAFDLRTMADQAGGDPRLREAAERARGDRITQYLAGVPVLMDRYEQAPPAARALIDVAMDARRLGAGPHLSVALLAGAAPAYLTDTQWDQTGVDWLRQALDYVATPCNGIPGILTAVKPRALPDRRARRPDNTSGAAAVSQARGETEPQYRLADYLDQQGRRHRAHQIPPIHFWTAAAAHAHPSDLKALGDAAWARGLHRDAAHFRKNATTLGDAAAAAALVAHLHTSRPGDRRPACHAAEYAALDDPRAVIRLLNLLHRMGAREQIDMLLARDPAAHVALDNPGVVAGLLERLRKLEAHGQIAVLAERAAAHAALDRPGSVARLLKSLGKPPLGEHAAVLAERAAVHAALDNPGAVAVLLERLSRMGMHDQAAVLAGRAAARIALDRPGAVAALLGQLRRMRAHKQADMLLARQPGAHATLDDLRAVTRLLDRLRTIKAAQDQAAVLAERAAMHAALDDPGAVADLLERLSRMRAHDQAALLAERAAAHLTLDQPGAVTALLGQLRKMEVPAQLTMLPAANPAAQVALDDPGAVARLLARLDRMRAHEQVTVLLARDPAANAALDDPSAVAGLLKQLDRMEAHDQADALADRVVAHILRNRPDDAVRLVQALGEAGAHNQLLELAERAAAHQPLDGSSVVAPPVMAPGLEAAEDRLVVLLAREPAAHFAAKQGDAVTWLMKALQEAGAHDQLTKLVARLPAAGRFAAFLDIDDHRERFTFGREPDGSAAAPWSWEDLE</sequence>
<dbReference type="Proteomes" id="UP000308705">
    <property type="component" value="Unassembled WGS sequence"/>
</dbReference>
<name>A0A4U3MP44_9ACTN</name>